<evidence type="ECO:0000256" key="1">
    <source>
        <dbReference type="ARBA" id="ARBA00022723"/>
    </source>
</evidence>
<dbReference type="VEuPathDB" id="AmoebaDB:EHI7A_046660"/>
<dbReference type="GO" id="GO:0007131">
    <property type="term" value="P:reciprocal meiotic recombination"/>
    <property type="evidence" value="ECO:0007669"/>
    <property type="project" value="InterPro"/>
</dbReference>
<keyword evidence="2 5" id="KW-0863">Zinc-finger</keyword>
<proteinExistence type="predicted"/>
<keyword evidence="4" id="KW-0469">Meiosis</keyword>
<evidence type="ECO:0000313" key="8">
    <source>
        <dbReference type="EMBL" id="GAT93294.1"/>
    </source>
</evidence>
<dbReference type="InterPro" id="IPR042123">
    <property type="entry name" value="Zip3/RNF212-like"/>
</dbReference>
<dbReference type="Proteomes" id="UP000078387">
    <property type="component" value="Unassembled WGS sequence"/>
</dbReference>
<gene>
    <name evidence="8" type="ORF">CL6EHI_159590</name>
</gene>
<dbReference type="VEuPathDB" id="AmoebaDB:EHI_159590"/>
<feature type="domain" description="RING-type" evidence="7">
    <location>
        <begin position="3"/>
        <end position="45"/>
    </location>
</feature>
<dbReference type="PANTHER" id="PTHR22663:SF17">
    <property type="entry name" value="RING FINGER PROTEIN NARYA-RELATED"/>
    <property type="match status" value="1"/>
</dbReference>
<dbReference type="VEuPathDB" id="AmoebaDB:EHI8A_045820"/>
<dbReference type="InterPro" id="IPR001841">
    <property type="entry name" value="Znf_RING"/>
</dbReference>
<evidence type="ECO:0000256" key="3">
    <source>
        <dbReference type="ARBA" id="ARBA00022833"/>
    </source>
</evidence>
<keyword evidence="3" id="KW-0862">Zinc</keyword>
<protein>
    <recommendedName>
        <fullName evidence="7">RING-type domain-containing protein</fullName>
    </recommendedName>
</protein>
<dbReference type="VEuPathDB" id="AmoebaDB:EHI5A_081660"/>
<dbReference type="VEuPathDB" id="AmoebaDB:KM1_093760"/>
<evidence type="ECO:0000256" key="6">
    <source>
        <dbReference type="SAM" id="Coils"/>
    </source>
</evidence>
<organism evidence="8 9">
    <name type="scientific">Entamoeba histolytica</name>
    <dbReference type="NCBI Taxonomy" id="5759"/>
    <lineage>
        <taxon>Eukaryota</taxon>
        <taxon>Amoebozoa</taxon>
        <taxon>Evosea</taxon>
        <taxon>Archamoebae</taxon>
        <taxon>Mastigamoebida</taxon>
        <taxon>Entamoebidae</taxon>
        <taxon>Entamoeba</taxon>
    </lineage>
</organism>
<evidence type="ECO:0000256" key="2">
    <source>
        <dbReference type="ARBA" id="ARBA00022771"/>
    </source>
</evidence>
<sequence length="283" mass="33336">MKCNCCWKDIDPSEYYVVNKCKHIFCSYCAQKAWLNGNYKCPLCQITLTEDDISRNDSTDFESIAQQLYGISPKNLNEIICLISNFNQKQQLLYESKLQHDNRVNEKKLNVKYQQVISKAFDYRKQRDQVKNELEKYKKENEKLELENQQFKALIQEYEQNSKQTKDIILRMQQEQSEKNSIISSKLFSPQTNQVKQLFKQNAFEVSSNAVLQKKLNTKINDKFAQLKKIREENKKEINLKPTSKKNTFSLEKKRIPILQSPVVNRPMFTSPLKSVVIPFTPI</sequence>
<dbReference type="GO" id="GO:0016925">
    <property type="term" value="P:protein sumoylation"/>
    <property type="evidence" value="ECO:0007669"/>
    <property type="project" value="TreeGrafter"/>
</dbReference>
<dbReference type="EMBL" id="BDEQ01000001">
    <property type="protein sequence ID" value="GAT93294.1"/>
    <property type="molecule type" value="Genomic_DNA"/>
</dbReference>
<dbReference type="Gene3D" id="3.30.40.10">
    <property type="entry name" value="Zinc/RING finger domain, C3HC4 (zinc finger)"/>
    <property type="match status" value="1"/>
</dbReference>
<reference evidence="8 9" key="1">
    <citation type="submission" date="2016-05" db="EMBL/GenBank/DDBJ databases">
        <title>First whole genome sequencing of Entamoeba histolytica HM1:IMSS-clone-6.</title>
        <authorList>
            <person name="Mukherjee Avik.K."/>
            <person name="Izumyama S."/>
            <person name="Nakada-Tsukui K."/>
            <person name="Nozaki T."/>
        </authorList>
    </citation>
    <scope>NUCLEOTIDE SEQUENCE [LARGE SCALE GENOMIC DNA]</scope>
    <source>
        <strain evidence="8 9">HM1:IMSS clone 6</strain>
    </source>
</reference>
<evidence type="ECO:0000313" key="9">
    <source>
        <dbReference type="Proteomes" id="UP000078387"/>
    </source>
</evidence>
<dbReference type="GO" id="GO:0000795">
    <property type="term" value="C:synaptonemal complex"/>
    <property type="evidence" value="ECO:0007669"/>
    <property type="project" value="InterPro"/>
</dbReference>
<dbReference type="SUPFAM" id="SSF57850">
    <property type="entry name" value="RING/U-box"/>
    <property type="match status" value="1"/>
</dbReference>
<keyword evidence="1" id="KW-0479">Metal-binding</keyword>
<dbReference type="GO" id="GO:0019789">
    <property type="term" value="F:SUMO transferase activity"/>
    <property type="evidence" value="ECO:0007669"/>
    <property type="project" value="InterPro"/>
</dbReference>
<accession>A0A5K1UZG1</accession>
<dbReference type="GO" id="GO:0007129">
    <property type="term" value="P:homologous chromosome pairing at meiosis"/>
    <property type="evidence" value="ECO:0007669"/>
    <property type="project" value="TreeGrafter"/>
</dbReference>
<dbReference type="PANTHER" id="PTHR22663">
    <property type="entry name" value="RING FINGER PROTEIN NARYA-RELATED"/>
    <property type="match status" value="1"/>
</dbReference>
<name>A0A5K1UZG1_ENTHI</name>
<evidence type="ECO:0000259" key="7">
    <source>
        <dbReference type="PROSITE" id="PS50089"/>
    </source>
</evidence>
<dbReference type="PROSITE" id="PS50089">
    <property type="entry name" value="ZF_RING_2"/>
    <property type="match status" value="1"/>
</dbReference>
<dbReference type="OMA" id="CEECAQK"/>
<keyword evidence="6" id="KW-0175">Coiled coil</keyword>
<comment type="caution">
    <text evidence="8">The sequence shown here is derived from an EMBL/GenBank/DDBJ whole genome shotgun (WGS) entry which is preliminary data.</text>
</comment>
<evidence type="ECO:0000256" key="5">
    <source>
        <dbReference type="PROSITE-ProRule" id="PRU00175"/>
    </source>
</evidence>
<dbReference type="AlphaFoldDB" id="A0A5K1UZG1"/>
<dbReference type="Pfam" id="PF13639">
    <property type="entry name" value="zf-RING_2"/>
    <property type="match status" value="1"/>
</dbReference>
<dbReference type="InterPro" id="IPR017907">
    <property type="entry name" value="Znf_RING_CS"/>
</dbReference>
<feature type="coiled-coil region" evidence="6">
    <location>
        <begin position="120"/>
        <end position="175"/>
    </location>
</feature>
<dbReference type="GO" id="GO:0008270">
    <property type="term" value="F:zinc ion binding"/>
    <property type="evidence" value="ECO:0007669"/>
    <property type="project" value="UniProtKB-KW"/>
</dbReference>
<dbReference type="PROSITE" id="PS00518">
    <property type="entry name" value="ZF_RING_1"/>
    <property type="match status" value="1"/>
</dbReference>
<evidence type="ECO:0000256" key="4">
    <source>
        <dbReference type="ARBA" id="ARBA00023254"/>
    </source>
</evidence>
<dbReference type="InterPro" id="IPR013083">
    <property type="entry name" value="Znf_RING/FYVE/PHD"/>
</dbReference>